<accession>A0ACC1HXE4</accession>
<reference evidence="1" key="1">
    <citation type="submission" date="2022-06" db="EMBL/GenBank/DDBJ databases">
        <title>Phylogenomic reconstructions and comparative analyses of Kickxellomycotina fungi.</title>
        <authorList>
            <person name="Reynolds N.K."/>
            <person name="Stajich J.E."/>
            <person name="Barry K."/>
            <person name="Grigoriev I.V."/>
            <person name="Crous P."/>
            <person name="Smith M.E."/>
        </authorList>
    </citation>
    <scope>NUCLEOTIDE SEQUENCE</scope>
    <source>
        <strain evidence="1">RSA 2271</strain>
    </source>
</reference>
<protein>
    <submittedName>
        <fullName evidence="1">Uncharacterized protein</fullName>
    </submittedName>
</protein>
<gene>
    <name evidence="1" type="ORF">EV182_000138</name>
</gene>
<proteinExistence type="predicted"/>
<comment type="caution">
    <text evidence="1">The sequence shown here is derived from an EMBL/GenBank/DDBJ whole genome shotgun (WGS) entry which is preliminary data.</text>
</comment>
<dbReference type="EMBL" id="JAMZIH010000004">
    <property type="protein sequence ID" value="KAJ1680356.1"/>
    <property type="molecule type" value="Genomic_DNA"/>
</dbReference>
<dbReference type="Proteomes" id="UP001145114">
    <property type="component" value="Unassembled WGS sequence"/>
</dbReference>
<evidence type="ECO:0000313" key="2">
    <source>
        <dbReference type="Proteomes" id="UP001145114"/>
    </source>
</evidence>
<keyword evidence="2" id="KW-1185">Reference proteome</keyword>
<evidence type="ECO:0000313" key="1">
    <source>
        <dbReference type="EMBL" id="KAJ1680356.1"/>
    </source>
</evidence>
<organism evidence="1 2">
    <name type="scientific">Spiromyces aspiralis</name>
    <dbReference type="NCBI Taxonomy" id="68401"/>
    <lineage>
        <taxon>Eukaryota</taxon>
        <taxon>Fungi</taxon>
        <taxon>Fungi incertae sedis</taxon>
        <taxon>Zoopagomycota</taxon>
        <taxon>Kickxellomycotina</taxon>
        <taxon>Kickxellomycetes</taxon>
        <taxon>Kickxellales</taxon>
        <taxon>Kickxellaceae</taxon>
        <taxon>Spiromyces</taxon>
    </lineage>
</organism>
<sequence length="758" mass="84146">MVRSLKKHRDAGPFLQPVDPIKLNIPDYPEIIKQPMDLSTVEKKLKSQQYPNVAQFKADLKLVFDNCYLYNGKDSPIGLMAQNLEKVFGNQIQNMPSREEPAHAAVTSTIAAAAATTPTGTTTTASAPAGSRVRNARKSLAGRSPYKEDESPERSESRQQRRVSATSPRPKRLHVGMPENQHKFCASVIKEFKKKSHANIAFPFLQPVDWVALNIPDYPQVIKNPMDISTIKRKLDAGEYQTSNIFEADVRLMFQNCYTYNPPQNPVHEAGRALEAVFDAKWVGLPPVPPSRASPASPAHREKTPQSASQTINHEDTNNHIEVGHDESPKSSQIKDLEKNLKEMHKQLEDLKRAESMKQVATVGGGVRSRSAVPGQPQSRTSPTPEGKRGKGRNRGRGSRSGNRSASKVATIEHNGAEEALTFEQKKALSSRIETLPAERLQVVLDIIKSAYPDINEDEEEIELDIEMLDKATLRRLYDYAVLGKDNAASSSYSAVGSQRVPEYLESDQSKRSQLEEKLRQLDSVKNSGSTPRHAELVVKTSVTIGKEETNKVSQSPSDILMHFKKLKENEKRLFNRSSTIDHSMPATPGGVTNEELKRIQDRRQADEQYVKRQHEEIKRRLDQLSRNPPNLLSQKAQLTAFERELFSSPQDIESTEIQRQERIRALLGLPAPPSTAGSQHKHHGESGGSQPRTPRHAASPSYPPPPRRATMGAEGGGYRHPPPHPSQAKGYPAPSIKTATPAAQVGDSDLEEGELIE</sequence>
<name>A0ACC1HXE4_9FUNG</name>